<name>A0A6L9SJH6_9ACTN</name>
<keyword evidence="3" id="KW-0067">ATP-binding</keyword>
<dbReference type="InterPro" id="IPR041682">
    <property type="entry name" value="AAA_14"/>
</dbReference>
<dbReference type="PANTHER" id="PTHR43566:SF2">
    <property type="entry name" value="DUF4143 DOMAIN-CONTAINING PROTEIN"/>
    <property type="match status" value="1"/>
</dbReference>
<comment type="caution">
    <text evidence="3">The sequence shown here is derived from an EMBL/GenBank/DDBJ whole genome shotgun (WGS) entry which is preliminary data.</text>
</comment>
<reference evidence="3 4" key="1">
    <citation type="submission" date="2020-02" db="EMBL/GenBank/DDBJ databases">
        <authorList>
            <person name="Li X.-J."/>
            <person name="Han X.-M."/>
        </authorList>
    </citation>
    <scope>NUCLEOTIDE SEQUENCE [LARGE SCALE GENOMIC DNA]</scope>
    <source>
        <strain evidence="3 4">CCTCC AB 2017055</strain>
    </source>
</reference>
<dbReference type="GO" id="GO:0005524">
    <property type="term" value="F:ATP binding"/>
    <property type="evidence" value="ECO:0007669"/>
    <property type="project" value="UniProtKB-KW"/>
</dbReference>
<evidence type="ECO:0000313" key="4">
    <source>
        <dbReference type="Proteomes" id="UP000475214"/>
    </source>
</evidence>
<proteinExistence type="predicted"/>
<evidence type="ECO:0000259" key="2">
    <source>
        <dbReference type="Pfam" id="PF13635"/>
    </source>
</evidence>
<dbReference type="EMBL" id="JAAGOA010000034">
    <property type="protein sequence ID" value="NEE04451.1"/>
    <property type="molecule type" value="Genomic_DNA"/>
</dbReference>
<dbReference type="InterPro" id="IPR025420">
    <property type="entry name" value="DUF4143"/>
</dbReference>
<dbReference type="Pfam" id="PF13635">
    <property type="entry name" value="DUF4143"/>
    <property type="match status" value="1"/>
</dbReference>
<dbReference type="Proteomes" id="UP000475214">
    <property type="component" value="Unassembled WGS sequence"/>
</dbReference>
<organism evidence="3 4">
    <name type="scientific">Phytoactinopolyspora halotolerans</name>
    <dbReference type="NCBI Taxonomy" id="1981512"/>
    <lineage>
        <taxon>Bacteria</taxon>
        <taxon>Bacillati</taxon>
        <taxon>Actinomycetota</taxon>
        <taxon>Actinomycetes</taxon>
        <taxon>Jiangellales</taxon>
        <taxon>Jiangellaceae</taxon>
        <taxon>Phytoactinopolyspora</taxon>
    </lineage>
</organism>
<keyword evidence="4" id="KW-1185">Reference proteome</keyword>
<dbReference type="AlphaFoldDB" id="A0A6L9SJH6"/>
<accession>A0A6L9SJH6</accession>
<keyword evidence="3" id="KW-0547">Nucleotide-binding</keyword>
<dbReference type="PANTHER" id="PTHR43566">
    <property type="entry name" value="CONSERVED PROTEIN"/>
    <property type="match status" value="1"/>
</dbReference>
<dbReference type="Pfam" id="PF13173">
    <property type="entry name" value="AAA_14"/>
    <property type="match status" value="1"/>
</dbReference>
<evidence type="ECO:0000313" key="3">
    <source>
        <dbReference type="EMBL" id="NEE04451.1"/>
    </source>
</evidence>
<feature type="domain" description="DUF4143" evidence="2">
    <location>
        <begin position="200"/>
        <end position="375"/>
    </location>
</feature>
<dbReference type="RefSeq" id="WP_163744987.1">
    <property type="nucleotide sequence ID" value="NZ_JAAGOA010000034.1"/>
</dbReference>
<protein>
    <submittedName>
        <fullName evidence="3">ATP-binding protein</fullName>
    </submittedName>
</protein>
<feature type="domain" description="AAA" evidence="1">
    <location>
        <begin position="26"/>
        <end position="134"/>
    </location>
</feature>
<gene>
    <name evidence="3" type="ORF">G1H10_30215</name>
</gene>
<sequence>MAFGSQQYIRRIVDDELDELAAGLPAVSIEGPKAVGKTVTALRRAETVYRLDSDAERSIAEAEPARLVRGERPILIDEWQRLPESWDRVRRAVDDGAEAGSFLLTGSASPTEPPTHTGAGRIVTVRMRPLSLAERRDSSSTVSLAGLLAGTEQAIDGAVDSGLEYYVDEILRSGFPGIRDYSGRLLRTQLDGYLQRIVDRDFHEVGRQVRRPATLRRWMTAYAAATSTTASFEKIRDAAANDMGDAPSKTTAQPYRDTLERLWIVDPLSAWLPTKNQLKRITAPPKHHLADPALAARLLNVDASALLDGQPGSPMSPSDGPLLGKLFESLVTLSVRVYAQSAEAQVSHLRTWSGDREIDIIVQRGTDIVAIEVKLGQTANDDDVRHLQWLRQELGSSVRDLVVVTTGQAAYRRPDGVAVIPAALLGP</sequence>
<evidence type="ECO:0000259" key="1">
    <source>
        <dbReference type="Pfam" id="PF13173"/>
    </source>
</evidence>